<evidence type="ECO:0000313" key="3">
    <source>
        <dbReference type="Proteomes" id="UP000198662"/>
    </source>
</evidence>
<name>A0A1G9CMH8_9ACTN</name>
<dbReference type="AlphaFoldDB" id="A0A1G9CMH8"/>
<organism evidence="2 3">
    <name type="scientific">Glycomyces sambucus</name>
    <dbReference type="NCBI Taxonomy" id="380244"/>
    <lineage>
        <taxon>Bacteria</taxon>
        <taxon>Bacillati</taxon>
        <taxon>Actinomycetota</taxon>
        <taxon>Actinomycetes</taxon>
        <taxon>Glycomycetales</taxon>
        <taxon>Glycomycetaceae</taxon>
        <taxon>Glycomyces</taxon>
    </lineage>
</organism>
<dbReference type="Proteomes" id="UP000198662">
    <property type="component" value="Unassembled WGS sequence"/>
</dbReference>
<evidence type="ECO:0000256" key="1">
    <source>
        <dbReference type="SAM" id="MobiDB-lite"/>
    </source>
</evidence>
<sequence>MKMIVTRSWGSVQPVHDAFNQHVDRGLEGSRLRGSRASGCSRVSLVGAHRSPRVTPDAPDKRTRVPQPRKRLDHPGLSCLHPIWGSRLRIYLCQYGKVKSPLTSDEIYAPLLGLGLLQPKVAPLTAMLTLWRLHHHQQDWTHGAAYGIITGCLARLGVQAVIQETAVYITNPSDTRDPALYGRDPGFLESTGDPYFVMRLPGLHRLVDLFLPDLPEMRGSAAAPMPLQCAVQDGSLPEYMAVPRGDRLVVYIPGEEWGEEELIGLPGFREGLASRHCTDLLAELVDMLHWLPEALPLEHECWVVLAKVVRATERAQLAMIAPSQPVFISRAGRRFTMAELLDDV</sequence>
<keyword evidence="3" id="KW-1185">Reference proteome</keyword>
<protein>
    <submittedName>
        <fullName evidence="2">Uncharacterized protein</fullName>
    </submittedName>
</protein>
<feature type="region of interest" description="Disordered" evidence="1">
    <location>
        <begin position="48"/>
        <end position="71"/>
    </location>
</feature>
<dbReference type="EMBL" id="FNGF01000001">
    <property type="protein sequence ID" value="SDK52776.1"/>
    <property type="molecule type" value="Genomic_DNA"/>
</dbReference>
<proteinExistence type="predicted"/>
<evidence type="ECO:0000313" key="2">
    <source>
        <dbReference type="EMBL" id="SDK52776.1"/>
    </source>
</evidence>
<accession>A0A1G9CMH8</accession>
<gene>
    <name evidence="2" type="ORF">SAMN05216298_0415</name>
</gene>
<reference evidence="3" key="1">
    <citation type="submission" date="2016-10" db="EMBL/GenBank/DDBJ databases">
        <authorList>
            <person name="Varghese N."/>
            <person name="Submissions S."/>
        </authorList>
    </citation>
    <scope>NUCLEOTIDE SEQUENCE [LARGE SCALE GENOMIC DNA]</scope>
    <source>
        <strain evidence="3">CGMCC 4.3147</strain>
    </source>
</reference>